<evidence type="ECO:0000313" key="2">
    <source>
        <dbReference type="EMBL" id="VEL35118.1"/>
    </source>
</evidence>
<protein>
    <submittedName>
        <fullName evidence="2">Uncharacterized protein</fullName>
    </submittedName>
</protein>
<accession>A0A448XEX7</accession>
<comment type="caution">
    <text evidence="2">The sequence shown here is derived from an EMBL/GenBank/DDBJ whole genome shotgun (WGS) entry which is preliminary data.</text>
</comment>
<name>A0A448XEX7_9PLAT</name>
<dbReference type="Proteomes" id="UP000784294">
    <property type="component" value="Unassembled WGS sequence"/>
</dbReference>
<organism evidence="2 3">
    <name type="scientific">Protopolystoma xenopodis</name>
    <dbReference type="NCBI Taxonomy" id="117903"/>
    <lineage>
        <taxon>Eukaryota</taxon>
        <taxon>Metazoa</taxon>
        <taxon>Spiralia</taxon>
        <taxon>Lophotrochozoa</taxon>
        <taxon>Platyhelminthes</taxon>
        <taxon>Monogenea</taxon>
        <taxon>Polyopisthocotylea</taxon>
        <taxon>Polystomatidea</taxon>
        <taxon>Polystomatidae</taxon>
        <taxon>Protopolystoma</taxon>
    </lineage>
</organism>
<reference evidence="2" key="1">
    <citation type="submission" date="2018-11" db="EMBL/GenBank/DDBJ databases">
        <authorList>
            <consortium name="Pathogen Informatics"/>
        </authorList>
    </citation>
    <scope>NUCLEOTIDE SEQUENCE</scope>
</reference>
<keyword evidence="3" id="KW-1185">Reference proteome</keyword>
<evidence type="ECO:0000313" key="3">
    <source>
        <dbReference type="Proteomes" id="UP000784294"/>
    </source>
</evidence>
<dbReference type="EMBL" id="CAAALY010249128">
    <property type="protein sequence ID" value="VEL35118.1"/>
    <property type="molecule type" value="Genomic_DNA"/>
</dbReference>
<sequence>MNACPKRGTAGTGQRSWEAHFEHVPNVCLMRRDMQLVRSWGADKSAESPSQPACHDLANGIAAIVYACLGPGLGVNREWGSSRRDPNSYPPVFPWPNSPGPTPTWSVPPVCACVGQKCSPTE</sequence>
<gene>
    <name evidence="2" type="ORF">PXEA_LOCUS28558</name>
</gene>
<proteinExistence type="predicted"/>
<feature type="region of interest" description="Disordered" evidence="1">
    <location>
        <begin position="80"/>
        <end position="105"/>
    </location>
</feature>
<dbReference type="AlphaFoldDB" id="A0A448XEX7"/>
<evidence type="ECO:0000256" key="1">
    <source>
        <dbReference type="SAM" id="MobiDB-lite"/>
    </source>
</evidence>
<feature type="compositionally biased region" description="Pro residues" evidence="1">
    <location>
        <begin position="88"/>
        <end position="102"/>
    </location>
</feature>